<keyword evidence="4" id="KW-1185">Reference proteome</keyword>
<feature type="chain" id="PRO_5032586565" evidence="2">
    <location>
        <begin position="26"/>
        <end position="72"/>
    </location>
</feature>
<accession>A0A857J0F4</accession>
<keyword evidence="3" id="KW-0489">Methyltransferase</keyword>
<dbReference type="GO" id="GO:0008168">
    <property type="term" value="F:methyltransferase activity"/>
    <property type="evidence" value="ECO:0007669"/>
    <property type="project" value="UniProtKB-KW"/>
</dbReference>
<sequence>MRNIKQSLVGLLAGASALVASTAQAAAGAAVDVTDVTGTVTAQLPSIAAVGGAVLGVIVAVAAFKWVKRAIS</sequence>
<feature type="transmembrane region" description="Helical" evidence="1">
    <location>
        <begin position="44"/>
        <end position="67"/>
    </location>
</feature>
<evidence type="ECO:0000313" key="3">
    <source>
        <dbReference type="EMBL" id="QHI96753.1"/>
    </source>
</evidence>
<gene>
    <name evidence="3" type="ORF">GT347_01340</name>
</gene>
<evidence type="ECO:0000256" key="1">
    <source>
        <dbReference type="SAM" id="Phobius"/>
    </source>
</evidence>
<dbReference type="AlphaFoldDB" id="A0A857J0F4"/>
<protein>
    <submittedName>
        <fullName evidence="3">Methyltransferase</fullName>
    </submittedName>
</protein>
<organism evidence="3 4">
    <name type="scientific">Xylophilus rhododendri</name>
    <dbReference type="NCBI Taxonomy" id="2697032"/>
    <lineage>
        <taxon>Bacteria</taxon>
        <taxon>Pseudomonadati</taxon>
        <taxon>Pseudomonadota</taxon>
        <taxon>Betaproteobacteria</taxon>
        <taxon>Burkholderiales</taxon>
        <taxon>Xylophilus</taxon>
    </lineage>
</organism>
<keyword evidence="1" id="KW-0472">Membrane</keyword>
<evidence type="ECO:0000313" key="4">
    <source>
        <dbReference type="Proteomes" id="UP000464787"/>
    </source>
</evidence>
<keyword evidence="1" id="KW-0812">Transmembrane</keyword>
<dbReference type="Proteomes" id="UP000464787">
    <property type="component" value="Chromosome"/>
</dbReference>
<keyword evidence="2" id="KW-0732">Signal</keyword>
<dbReference type="SUPFAM" id="SSF57987">
    <property type="entry name" value="Inovirus (filamentous phage) major coat protein"/>
    <property type="match status" value="1"/>
</dbReference>
<dbReference type="EMBL" id="CP047650">
    <property type="protein sequence ID" value="QHI96753.1"/>
    <property type="molecule type" value="Genomic_DNA"/>
</dbReference>
<dbReference type="GO" id="GO:0032259">
    <property type="term" value="P:methylation"/>
    <property type="evidence" value="ECO:0007669"/>
    <property type="project" value="UniProtKB-KW"/>
</dbReference>
<dbReference type="KEGG" id="xyk:GT347_01340"/>
<evidence type="ECO:0000256" key="2">
    <source>
        <dbReference type="SAM" id="SignalP"/>
    </source>
</evidence>
<keyword evidence="3" id="KW-0808">Transferase</keyword>
<name>A0A857J0F4_9BURK</name>
<dbReference type="Pfam" id="PF05356">
    <property type="entry name" value="Phage_Coat_B"/>
    <property type="match status" value="1"/>
</dbReference>
<keyword evidence="1" id="KW-1133">Transmembrane helix</keyword>
<dbReference type="InterPro" id="IPR008020">
    <property type="entry name" value="G8P"/>
</dbReference>
<proteinExistence type="predicted"/>
<reference evidence="3 4" key="1">
    <citation type="submission" date="2020-01" db="EMBL/GenBank/DDBJ databases">
        <title>Genome sequencing of strain KACC 21265.</title>
        <authorList>
            <person name="Heo J."/>
            <person name="Kim S.-J."/>
            <person name="Kim J.-S."/>
            <person name="Hong S.-B."/>
            <person name="Kwon S.-W."/>
        </authorList>
    </citation>
    <scope>NUCLEOTIDE SEQUENCE [LARGE SCALE GENOMIC DNA]</scope>
    <source>
        <strain evidence="3 4">KACC 21265</strain>
    </source>
</reference>
<feature type="signal peptide" evidence="2">
    <location>
        <begin position="1"/>
        <end position="25"/>
    </location>
</feature>
<dbReference type="RefSeq" id="WP_160550271.1">
    <property type="nucleotide sequence ID" value="NZ_CP047650.1"/>
</dbReference>